<dbReference type="SMART" id="SM00256">
    <property type="entry name" value="FBOX"/>
    <property type="match status" value="1"/>
</dbReference>
<proteinExistence type="predicted"/>
<evidence type="ECO:0000313" key="4">
    <source>
        <dbReference type="Proteomes" id="UP000886523"/>
    </source>
</evidence>
<dbReference type="Gene3D" id="1.20.1280.50">
    <property type="match status" value="1"/>
</dbReference>
<dbReference type="InterPro" id="IPR001810">
    <property type="entry name" value="F-box_dom"/>
</dbReference>
<dbReference type="SUPFAM" id="SSF81383">
    <property type="entry name" value="F-box domain"/>
    <property type="match status" value="1"/>
</dbReference>
<name>A0A9P6AV08_9AGAM</name>
<dbReference type="CDD" id="cd09917">
    <property type="entry name" value="F-box_SF"/>
    <property type="match status" value="1"/>
</dbReference>
<organism evidence="3 4">
    <name type="scientific">Hydnum rufescens UP504</name>
    <dbReference type="NCBI Taxonomy" id="1448309"/>
    <lineage>
        <taxon>Eukaryota</taxon>
        <taxon>Fungi</taxon>
        <taxon>Dikarya</taxon>
        <taxon>Basidiomycota</taxon>
        <taxon>Agaricomycotina</taxon>
        <taxon>Agaricomycetes</taxon>
        <taxon>Cantharellales</taxon>
        <taxon>Hydnaceae</taxon>
        <taxon>Hydnum</taxon>
    </lineage>
</organism>
<comment type="caution">
    <text evidence="3">The sequence shown here is derived from an EMBL/GenBank/DDBJ whole genome shotgun (WGS) entry which is preliminary data.</text>
</comment>
<evidence type="ECO:0000256" key="1">
    <source>
        <dbReference type="SAM" id="MobiDB-lite"/>
    </source>
</evidence>
<evidence type="ECO:0000259" key="2">
    <source>
        <dbReference type="PROSITE" id="PS50181"/>
    </source>
</evidence>
<dbReference type="EMBL" id="MU128986">
    <property type="protein sequence ID" value="KAF9512456.1"/>
    <property type="molecule type" value="Genomic_DNA"/>
</dbReference>
<gene>
    <name evidence="3" type="ORF">BS47DRAFT_1363133</name>
</gene>
<dbReference type="PROSITE" id="PS50181">
    <property type="entry name" value="FBOX"/>
    <property type="match status" value="1"/>
</dbReference>
<dbReference type="Proteomes" id="UP000886523">
    <property type="component" value="Unassembled WGS sequence"/>
</dbReference>
<sequence>MPELLRSKYTRDDEWLCRFLSCLALSQRISLTNPQKDCARIPSHMIGQEIGKLTIFPAEIVLKVLEYLDGRDLARCRMVCRSLKERVDRNSATLYTFRLAMHDYKDTAQTSYDLFPTAALRLQRLEQYFTGWEHLDHVQQEPIKLPRSRDSESAQLSGGLYAYKYTRKGRNTLGFVELPSRIHETRVITWSHEDAFDVAAFAMVRSEDLLVLLEVDSERNGNLHLRTLSSNKPHPKARCPILVLDHAIYGSGTRAVIQILGDSIAVHGGDLMVWNWHSGDVLYPAAGHLNRGALLCLVEPKMLLISHFDNDESESLAVYEVFNSDLRLLVSLELPVLTVNGHQAQLRILMKREIPLLNQATSSLTPFDTSNARVLHFDAIAEVEETEKEFDLFVPVSTIVRYARSRGPGASELMKWSEWSPNRSLLIASPKSRWYSQVYGSRFAYISETMRKYNHPRAPGIYTTFFLTVIDFTPHLSLLSGPLQSSPRETTSETKAADSEPNEGGLEG</sequence>
<dbReference type="OrthoDB" id="3256413at2759"/>
<accession>A0A9P6AV08</accession>
<dbReference type="AlphaFoldDB" id="A0A9P6AV08"/>
<keyword evidence="4" id="KW-1185">Reference proteome</keyword>
<dbReference type="Pfam" id="PF12937">
    <property type="entry name" value="F-box-like"/>
    <property type="match status" value="1"/>
</dbReference>
<dbReference type="InterPro" id="IPR036047">
    <property type="entry name" value="F-box-like_dom_sf"/>
</dbReference>
<feature type="region of interest" description="Disordered" evidence="1">
    <location>
        <begin position="481"/>
        <end position="508"/>
    </location>
</feature>
<reference evidence="3" key="1">
    <citation type="journal article" date="2020" name="Nat. Commun.">
        <title>Large-scale genome sequencing of mycorrhizal fungi provides insights into the early evolution of symbiotic traits.</title>
        <authorList>
            <person name="Miyauchi S."/>
            <person name="Kiss E."/>
            <person name="Kuo A."/>
            <person name="Drula E."/>
            <person name="Kohler A."/>
            <person name="Sanchez-Garcia M."/>
            <person name="Morin E."/>
            <person name="Andreopoulos B."/>
            <person name="Barry K.W."/>
            <person name="Bonito G."/>
            <person name="Buee M."/>
            <person name="Carver A."/>
            <person name="Chen C."/>
            <person name="Cichocki N."/>
            <person name="Clum A."/>
            <person name="Culley D."/>
            <person name="Crous P.W."/>
            <person name="Fauchery L."/>
            <person name="Girlanda M."/>
            <person name="Hayes R.D."/>
            <person name="Keri Z."/>
            <person name="LaButti K."/>
            <person name="Lipzen A."/>
            <person name="Lombard V."/>
            <person name="Magnuson J."/>
            <person name="Maillard F."/>
            <person name="Murat C."/>
            <person name="Nolan M."/>
            <person name="Ohm R.A."/>
            <person name="Pangilinan J."/>
            <person name="Pereira M.F."/>
            <person name="Perotto S."/>
            <person name="Peter M."/>
            <person name="Pfister S."/>
            <person name="Riley R."/>
            <person name="Sitrit Y."/>
            <person name="Stielow J.B."/>
            <person name="Szollosi G."/>
            <person name="Zifcakova L."/>
            <person name="Stursova M."/>
            <person name="Spatafora J.W."/>
            <person name="Tedersoo L."/>
            <person name="Vaario L.M."/>
            <person name="Yamada A."/>
            <person name="Yan M."/>
            <person name="Wang P."/>
            <person name="Xu J."/>
            <person name="Bruns T."/>
            <person name="Baldrian P."/>
            <person name="Vilgalys R."/>
            <person name="Dunand C."/>
            <person name="Henrissat B."/>
            <person name="Grigoriev I.V."/>
            <person name="Hibbett D."/>
            <person name="Nagy L.G."/>
            <person name="Martin F.M."/>
        </authorList>
    </citation>
    <scope>NUCLEOTIDE SEQUENCE</scope>
    <source>
        <strain evidence="3">UP504</strain>
    </source>
</reference>
<protein>
    <recommendedName>
        <fullName evidence="2">F-box domain-containing protein</fullName>
    </recommendedName>
</protein>
<evidence type="ECO:0000313" key="3">
    <source>
        <dbReference type="EMBL" id="KAF9512456.1"/>
    </source>
</evidence>
<feature type="domain" description="F-box" evidence="2">
    <location>
        <begin position="50"/>
        <end position="98"/>
    </location>
</feature>